<accession>A0AAV3Q6K2</accession>
<proteinExistence type="predicted"/>
<evidence type="ECO:0000313" key="3">
    <source>
        <dbReference type="Proteomes" id="UP001454036"/>
    </source>
</evidence>
<dbReference type="Proteomes" id="UP001454036">
    <property type="component" value="Unassembled WGS sequence"/>
</dbReference>
<gene>
    <name evidence="2" type="ORF">LIER_15347</name>
</gene>
<dbReference type="EMBL" id="BAABME010003299">
    <property type="protein sequence ID" value="GAA0158270.1"/>
    <property type="molecule type" value="Genomic_DNA"/>
</dbReference>
<dbReference type="AlphaFoldDB" id="A0AAV3Q6K2"/>
<reference evidence="2 3" key="1">
    <citation type="submission" date="2024-01" db="EMBL/GenBank/DDBJ databases">
        <title>The complete chloroplast genome sequence of Lithospermum erythrorhizon: insights into the phylogenetic relationship among Boraginaceae species and the maternal lineages of purple gromwells.</title>
        <authorList>
            <person name="Okada T."/>
            <person name="Watanabe K."/>
        </authorList>
    </citation>
    <scope>NUCLEOTIDE SEQUENCE [LARGE SCALE GENOMIC DNA]</scope>
</reference>
<dbReference type="PANTHER" id="PTHR38386:SF7">
    <property type="entry name" value="TOPOISOMERASE 1-ASSOCIATED FACTOR 1"/>
    <property type="match status" value="1"/>
</dbReference>
<name>A0AAV3Q6K2_LITER</name>
<feature type="region of interest" description="Disordered" evidence="1">
    <location>
        <begin position="1"/>
        <end position="60"/>
    </location>
</feature>
<evidence type="ECO:0000313" key="2">
    <source>
        <dbReference type="EMBL" id="GAA0158270.1"/>
    </source>
</evidence>
<feature type="compositionally biased region" description="Polar residues" evidence="1">
    <location>
        <begin position="25"/>
        <end position="35"/>
    </location>
</feature>
<organism evidence="2 3">
    <name type="scientific">Lithospermum erythrorhizon</name>
    <name type="common">Purple gromwell</name>
    <name type="synonym">Lithospermum officinale var. erythrorhizon</name>
    <dbReference type="NCBI Taxonomy" id="34254"/>
    <lineage>
        <taxon>Eukaryota</taxon>
        <taxon>Viridiplantae</taxon>
        <taxon>Streptophyta</taxon>
        <taxon>Embryophyta</taxon>
        <taxon>Tracheophyta</taxon>
        <taxon>Spermatophyta</taxon>
        <taxon>Magnoliopsida</taxon>
        <taxon>eudicotyledons</taxon>
        <taxon>Gunneridae</taxon>
        <taxon>Pentapetalae</taxon>
        <taxon>asterids</taxon>
        <taxon>lamiids</taxon>
        <taxon>Boraginales</taxon>
        <taxon>Boraginaceae</taxon>
        <taxon>Boraginoideae</taxon>
        <taxon>Lithospermeae</taxon>
        <taxon>Lithospermum</taxon>
    </lineage>
</organism>
<keyword evidence="3" id="KW-1185">Reference proteome</keyword>
<comment type="caution">
    <text evidence="2">The sequence shown here is derived from an EMBL/GenBank/DDBJ whole genome shotgun (WGS) entry which is preliminary data.</text>
</comment>
<sequence length="155" mass="17218">MSKYSRIRRANTTRLPNYIDFTDHSIPSRNQNSSTKPKDTAAGVSNAENPTQDANGVTDDGGEVFGVILGRKLPPSCSDSSSKLIAEKEHAKLQRSVNKSFSIKRSISLSEGYSRIHDQYDPFVEDKKGGVSTLPTRPSKKKGQIFKSWKSFFSF</sequence>
<protein>
    <submittedName>
        <fullName evidence="2">Uncharacterized protein</fullName>
    </submittedName>
</protein>
<dbReference type="PANTHER" id="PTHR38386">
    <property type="entry name" value="OS05G0426900 PROTEIN"/>
    <property type="match status" value="1"/>
</dbReference>
<feature type="compositionally biased region" description="Basic residues" evidence="1">
    <location>
        <begin position="1"/>
        <end position="11"/>
    </location>
</feature>
<evidence type="ECO:0000256" key="1">
    <source>
        <dbReference type="SAM" id="MobiDB-lite"/>
    </source>
</evidence>
<feature type="compositionally biased region" description="Polar residues" evidence="1">
    <location>
        <begin position="46"/>
        <end position="55"/>
    </location>
</feature>